<proteinExistence type="predicted"/>
<accession>A0A0E0B8X4</accession>
<sequence>MTMKHTSEPCPSIAKSTGEQLAYTFSAPCVGEPLPLLPIMKNAGEPLASHFSALHRLRGTAANHTSLLSATRRASRCHPAPTLSACCRDDRRCSLSARRHRRSHLPLAPPLPSIVRATTAAPTFRSRRRGRSLPRTSQPPPPPSRMQQASPPPRVWPPPR</sequence>
<dbReference type="Proteomes" id="UP000026961">
    <property type="component" value="Chromosome 10"/>
</dbReference>
<organism evidence="2">
    <name type="scientific">Oryza glumipatula</name>
    <dbReference type="NCBI Taxonomy" id="40148"/>
    <lineage>
        <taxon>Eukaryota</taxon>
        <taxon>Viridiplantae</taxon>
        <taxon>Streptophyta</taxon>
        <taxon>Embryophyta</taxon>
        <taxon>Tracheophyta</taxon>
        <taxon>Spermatophyta</taxon>
        <taxon>Magnoliopsida</taxon>
        <taxon>Liliopsida</taxon>
        <taxon>Poales</taxon>
        <taxon>Poaceae</taxon>
        <taxon>BOP clade</taxon>
        <taxon>Oryzoideae</taxon>
        <taxon>Oryzeae</taxon>
        <taxon>Oryzinae</taxon>
        <taxon>Oryza</taxon>
    </lineage>
</organism>
<dbReference type="HOGENOM" id="CLU_1654875_0_0_1"/>
<evidence type="ECO:0000313" key="2">
    <source>
        <dbReference type="EnsemblPlants" id="OGLUM10G05480.1"/>
    </source>
</evidence>
<name>A0A0E0B8X4_9ORYZ</name>
<evidence type="ECO:0000313" key="3">
    <source>
        <dbReference type="Proteomes" id="UP000026961"/>
    </source>
</evidence>
<reference evidence="2" key="2">
    <citation type="submission" date="2018-05" db="EMBL/GenBank/DDBJ databases">
        <title>OgluRS3 (Oryza glumaepatula Reference Sequence Version 3).</title>
        <authorList>
            <person name="Zhang J."/>
            <person name="Kudrna D."/>
            <person name="Lee S."/>
            <person name="Talag J."/>
            <person name="Welchert J."/>
            <person name="Wing R.A."/>
        </authorList>
    </citation>
    <scope>NUCLEOTIDE SEQUENCE [LARGE SCALE GENOMIC DNA]</scope>
</reference>
<feature type="compositionally biased region" description="Pro residues" evidence="1">
    <location>
        <begin position="137"/>
        <end position="160"/>
    </location>
</feature>
<reference evidence="2" key="1">
    <citation type="submission" date="2015-04" db="UniProtKB">
        <authorList>
            <consortium name="EnsemblPlants"/>
        </authorList>
    </citation>
    <scope>IDENTIFICATION</scope>
</reference>
<dbReference type="Gramene" id="OGLUM10G05480.1">
    <property type="protein sequence ID" value="OGLUM10G05480.1"/>
    <property type="gene ID" value="OGLUM10G05480"/>
</dbReference>
<feature type="region of interest" description="Disordered" evidence="1">
    <location>
        <begin position="100"/>
        <end position="160"/>
    </location>
</feature>
<dbReference type="AlphaFoldDB" id="A0A0E0B8X4"/>
<evidence type="ECO:0000256" key="1">
    <source>
        <dbReference type="SAM" id="MobiDB-lite"/>
    </source>
</evidence>
<protein>
    <submittedName>
        <fullName evidence="2">Uncharacterized protein</fullName>
    </submittedName>
</protein>
<dbReference type="EnsemblPlants" id="OGLUM10G05480.1">
    <property type="protein sequence ID" value="OGLUM10G05480.1"/>
    <property type="gene ID" value="OGLUM10G05480"/>
</dbReference>
<keyword evidence="3" id="KW-1185">Reference proteome</keyword>